<dbReference type="AlphaFoldDB" id="A0AAD9VQT8"/>
<feature type="compositionally biased region" description="Polar residues" evidence="1">
    <location>
        <begin position="128"/>
        <end position="138"/>
    </location>
</feature>
<accession>A0AAD9VQT8</accession>
<evidence type="ECO:0000256" key="1">
    <source>
        <dbReference type="SAM" id="MobiDB-lite"/>
    </source>
</evidence>
<dbReference type="Proteomes" id="UP001258017">
    <property type="component" value="Unassembled WGS sequence"/>
</dbReference>
<feature type="compositionally biased region" description="Acidic residues" evidence="1">
    <location>
        <begin position="176"/>
        <end position="188"/>
    </location>
</feature>
<feature type="compositionally biased region" description="Low complexity" evidence="1">
    <location>
        <begin position="145"/>
        <end position="160"/>
    </location>
</feature>
<feature type="region of interest" description="Disordered" evidence="1">
    <location>
        <begin position="89"/>
        <end position="188"/>
    </location>
</feature>
<feature type="region of interest" description="Disordered" evidence="1">
    <location>
        <begin position="234"/>
        <end position="264"/>
    </location>
</feature>
<feature type="compositionally biased region" description="Basic residues" evidence="1">
    <location>
        <begin position="109"/>
        <end position="125"/>
    </location>
</feature>
<organism evidence="2 3">
    <name type="scientific">Odynerus spinipes</name>
    <dbReference type="NCBI Taxonomy" id="1348599"/>
    <lineage>
        <taxon>Eukaryota</taxon>
        <taxon>Metazoa</taxon>
        <taxon>Ecdysozoa</taxon>
        <taxon>Arthropoda</taxon>
        <taxon>Hexapoda</taxon>
        <taxon>Insecta</taxon>
        <taxon>Pterygota</taxon>
        <taxon>Neoptera</taxon>
        <taxon>Endopterygota</taxon>
        <taxon>Hymenoptera</taxon>
        <taxon>Apocrita</taxon>
        <taxon>Aculeata</taxon>
        <taxon>Vespoidea</taxon>
        <taxon>Vespidae</taxon>
        <taxon>Eumeninae</taxon>
        <taxon>Odynerus</taxon>
    </lineage>
</organism>
<comment type="caution">
    <text evidence="2">The sequence shown here is derived from an EMBL/GenBank/DDBJ whole genome shotgun (WGS) entry which is preliminary data.</text>
</comment>
<sequence length="309" mass="34088">MTLAKVNTIDGETESTFLLYARLDGDVDGDGDACRRNHGRGLSCVSEIIGMRRSRGSCERDEKETRNEGAEVGGTWSCCLPCAGGGGGGGGGAVSGATPEAKKGTVSTLKHHQQHHQQQHHHHQQHQPSQQLKLQQESPGEKKLLQQQQQQKSQEQQKLQTAFVVDPKDRAPLGGLDEDLDDLEDEEKECELRTEEEDFGREGGTQHRLSPRLHDIEEEDEECRNTRESWFCRPYQKKSPTPSGGGGSRTGWRSRRSVTTAGAPGHQHHVIASAAATAQARMQAEQGSIGELRGYHNLRSRRHTLANVR</sequence>
<keyword evidence="3" id="KW-1185">Reference proteome</keyword>
<reference evidence="2" key="2">
    <citation type="journal article" date="2023" name="Commun. Biol.">
        <title>Intrasexual cuticular hydrocarbon dimorphism in a wasp sheds light on hydrocarbon biosynthesis genes in Hymenoptera.</title>
        <authorList>
            <person name="Moris V.C."/>
            <person name="Podsiadlowski L."/>
            <person name="Martin S."/>
            <person name="Oeyen J.P."/>
            <person name="Donath A."/>
            <person name="Petersen M."/>
            <person name="Wilbrandt J."/>
            <person name="Misof B."/>
            <person name="Liedtke D."/>
            <person name="Thamm M."/>
            <person name="Scheiner R."/>
            <person name="Schmitt T."/>
            <person name="Niehuis O."/>
        </authorList>
    </citation>
    <scope>NUCLEOTIDE SEQUENCE</scope>
    <source>
        <strain evidence="2">GBR_01_08_01A</strain>
    </source>
</reference>
<reference evidence="2" key="1">
    <citation type="submission" date="2021-08" db="EMBL/GenBank/DDBJ databases">
        <authorList>
            <person name="Misof B."/>
            <person name="Oliver O."/>
            <person name="Podsiadlowski L."/>
            <person name="Donath A."/>
            <person name="Peters R."/>
            <person name="Mayer C."/>
            <person name="Rust J."/>
            <person name="Gunkel S."/>
            <person name="Lesny P."/>
            <person name="Martin S."/>
            <person name="Oeyen J.P."/>
            <person name="Petersen M."/>
            <person name="Panagiotis P."/>
            <person name="Wilbrandt J."/>
            <person name="Tanja T."/>
        </authorList>
    </citation>
    <scope>NUCLEOTIDE SEQUENCE</scope>
    <source>
        <strain evidence="2">GBR_01_08_01A</strain>
        <tissue evidence="2">Thorax + abdomen</tissue>
    </source>
</reference>
<name>A0AAD9VQT8_9HYME</name>
<evidence type="ECO:0000313" key="2">
    <source>
        <dbReference type="EMBL" id="KAK2583593.1"/>
    </source>
</evidence>
<dbReference type="EMBL" id="JAIFRP010000030">
    <property type="protein sequence ID" value="KAK2583593.1"/>
    <property type="molecule type" value="Genomic_DNA"/>
</dbReference>
<evidence type="ECO:0000313" key="3">
    <source>
        <dbReference type="Proteomes" id="UP001258017"/>
    </source>
</evidence>
<protein>
    <submittedName>
        <fullName evidence="2">Uncharacterized protein</fullName>
    </submittedName>
</protein>
<proteinExistence type="predicted"/>
<gene>
    <name evidence="2" type="ORF">KPH14_009535</name>
</gene>